<dbReference type="SUPFAM" id="SSF52499">
    <property type="entry name" value="Isochorismatase-like hydrolases"/>
    <property type="match status" value="1"/>
</dbReference>
<evidence type="ECO:0000259" key="9">
    <source>
        <dbReference type="Pfam" id="PF00857"/>
    </source>
</evidence>
<gene>
    <name evidence="10" type="primary">pncA</name>
    <name evidence="10" type="ORF">SPIRO4BDMA_70273</name>
</gene>
<dbReference type="InterPro" id="IPR036380">
    <property type="entry name" value="Isochorismatase-like_sf"/>
</dbReference>
<protein>
    <recommendedName>
        <fullName evidence="8">Nicotinamidase</fullName>
        <ecNumber evidence="6">3.5.1.19</ecNumber>
    </recommendedName>
    <alternativeName>
        <fullName evidence="7">Nicotinamide deamidase</fullName>
    </alternativeName>
</protein>
<dbReference type="PANTHER" id="PTHR11080:SF2">
    <property type="entry name" value="LD05707P"/>
    <property type="match status" value="1"/>
</dbReference>
<evidence type="ECO:0000256" key="3">
    <source>
        <dbReference type="ARBA" id="ARBA00022723"/>
    </source>
</evidence>
<dbReference type="EMBL" id="FWDO01000007">
    <property type="protein sequence ID" value="SLM19849.1"/>
    <property type="molecule type" value="Genomic_DNA"/>
</dbReference>
<evidence type="ECO:0000256" key="6">
    <source>
        <dbReference type="ARBA" id="ARBA00039017"/>
    </source>
</evidence>
<dbReference type="EC" id="3.5.1.19" evidence="6"/>
<evidence type="ECO:0000256" key="7">
    <source>
        <dbReference type="ARBA" id="ARBA00043224"/>
    </source>
</evidence>
<dbReference type="InterPro" id="IPR052347">
    <property type="entry name" value="Isochorismatase_Nicotinamidase"/>
</dbReference>
<reference evidence="10" key="1">
    <citation type="submission" date="2017-02" db="EMBL/GenBank/DDBJ databases">
        <authorList>
            <person name="Regsiter A."/>
            <person name="William W."/>
        </authorList>
    </citation>
    <scope>NUCLEOTIDE SEQUENCE</scope>
    <source>
        <strain evidence="10">BdmA 4</strain>
    </source>
</reference>
<dbReference type="CDD" id="cd01011">
    <property type="entry name" value="nicotinamidase"/>
    <property type="match status" value="1"/>
</dbReference>
<evidence type="ECO:0000256" key="8">
    <source>
        <dbReference type="ARBA" id="ARBA00072277"/>
    </source>
</evidence>
<accession>A0A3P3XUU7</accession>
<proteinExistence type="inferred from homology"/>
<evidence type="ECO:0000256" key="1">
    <source>
        <dbReference type="ARBA" id="ARBA00006336"/>
    </source>
</evidence>
<organism evidence="10">
    <name type="scientific">uncultured spirochete</name>
    <dbReference type="NCBI Taxonomy" id="156406"/>
    <lineage>
        <taxon>Bacteria</taxon>
        <taxon>Pseudomonadati</taxon>
        <taxon>Spirochaetota</taxon>
        <taxon>Spirochaetia</taxon>
        <taxon>Spirochaetales</taxon>
        <taxon>environmental samples</taxon>
    </lineage>
</organism>
<name>A0A3P3XUU7_9SPIR</name>
<keyword evidence="4 10" id="KW-0378">Hydrolase</keyword>
<feature type="domain" description="Isochorismatase-like" evidence="9">
    <location>
        <begin position="3"/>
        <end position="200"/>
    </location>
</feature>
<comment type="pathway">
    <text evidence="5">Cofactor biosynthesis; nicotinate biosynthesis; nicotinate from nicotinamide: step 1/1.</text>
</comment>
<dbReference type="FunFam" id="3.40.50.850:FF:000006">
    <property type="entry name" value="Bifunctional pyrazinamidase/nicotinamidase"/>
    <property type="match status" value="1"/>
</dbReference>
<dbReference type="AlphaFoldDB" id="A0A3P3XUU7"/>
<dbReference type="GO" id="GO:0046872">
    <property type="term" value="F:metal ion binding"/>
    <property type="evidence" value="ECO:0007669"/>
    <property type="project" value="UniProtKB-KW"/>
</dbReference>
<evidence type="ECO:0000313" key="10">
    <source>
        <dbReference type="EMBL" id="SLM19849.1"/>
    </source>
</evidence>
<evidence type="ECO:0000256" key="2">
    <source>
        <dbReference type="ARBA" id="ARBA00022642"/>
    </source>
</evidence>
<dbReference type="NCBIfam" id="NF008623">
    <property type="entry name" value="PRK11609.1"/>
    <property type="match status" value="1"/>
</dbReference>
<dbReference type="GO" id="GO:0019363">
    <property type="term" value="P:pyridine nucleotide biosynthetic process"/>
    <property type="evidence" value="ECO:0007669"/>
    <property type="project" value="UniProtKB-KW"/>
</dbReference>
<sequence>MDSALVAVDIQNDFCPGGVLAVPEGDSIVPKVNALLAAYPLSILTQDWHPLMHCSFASTKSLPPFSLDTSVTPPSILWPDHCVAGSTGADFHPALQTWRARFILRKGMRKTLDSYSAFFENDAVTPTGLAGLLSSLGIRRILVCGLATDYCVKATALDARRIGLDVVVVEDAIKGIDANPGDVANAKEQIRALGCTFASTSELSAKA</sequence>
<evidence type="ECO:0000256" key="5">
    <source>
        <dbReference type="ARBA" id="ARBA00037900"/>
    </source>
</evidence>
<dbReference type="GO" id="GO:0008936">
    <property type="term" value="F:nicotinamidase activity"/>
    <property type="evidence" value="ECO:0007669"/>
    <property type="project" value="UniProtKB-EC"/>
</dbReference>
<dbReference type="Gene3D" id="3.40.50.850">
    <property type="entry name" value="Isochorismatase-like"/>
    <property type="match status" value="1"/>
</dbReference>
<dbReference type="Pfam" id="PF00857">
    <property type="entry name" value="Isochorismatase"/>
    <property type="match status" value="1"/>
</dbReference>
<keyword evidence="2" id="KW-0662">Pyridine nucleotide biosynthesis</keyword>
<comment type="similarity">
    <text evidence="1">Belongs to the isochorismatase family.</text>
</comment>
<dbReference type="PANTHER" id="PTHR11080">
    <property type="entry name" value="PYRAZINAMIDASE/NICOTINAMIDASE"/>
    <property type="match status" value="1"/>
</dbReference>
<evidence type="ECO:0000256" key="4">
    <source>
        <dbReference type="ARBA" id="ARBA00022801"/>
    </source>
</evidence>
<dbReference type="InterPro" id="IPR000868">
    <property type="entry name" value="Isochorismatase-like_dom"/>
</dbReference>
<keyword evidence="3" id="KW-0479">Metal-binding</keyword>